<feature type="transmembrane region" description="Helical" evidence="1">
    <location>
        <begin position="126"/>
        <end position="146"/>
    </location>
</feature>
<feature type="transmembrane region" description="Helical" evidence="1">
    <location>
        <begin position="94"/>
        <end position="114"/>
    </location>
</feature>
<feature type="transmembrane region" description="Helical" evidence="1">
    <location>
        <begin position="259"/>
        <end position="280"/>
    </location>
</feature>
<keyword evidence="4" id="KW-1185">Reference proteome</keyword>
<comment type="caution">
    <text evidence="3">The sequence shown here is derived from an EMBL/GenBank/DDBJ whole genome shotgun (WGS) entry which is preliminary data.</text>
</comment>
<dbReference type="GO" id="GO:0016020">
    <property type="term" value="C:membrane"/>
    <property type="evidence" value="ECO:0007669"/>
    <property type="project" value="InterPro"/>
</dbReference>
<proteinExistence type="predicted"/>
<dbReference type="Proteomes" id="UP000561066">
    <property type="component" value="Unassembled WGS sequence"/>
</dbReference>
<evidence type="ECO:0000313" key="4">
    <source>
        <dbReference type="Proteomes" id="UP000561066"/>
    </source>
</evidence>
<name>A0A7W4J7B7_9PROT</name>
<feature type="transmembrane region" description="Helical" evidence="1">
    <location>
        <begin position="35"/>
        <end position="56"/>
    </location>
</feature>
<feature type="domain" description="EamA" evidence="2">
    <location>
        <begin position="158"/>
        <end position="305"/>
    </location>
</feature>
<dbReference type="AlphaFoldDB" id="A0A7W4J7B7"/>
<keyword evidence="1" id="KW-1133">Transmembrane helix</keyword>
<evidence type="ECO:0000256" key="1">
    <source>
        <dbReference type="SAM" id="Phobius"/>
    </source>
</evidence>
<keyword evidence="1" id="KW-0472">Membrane</keyword>
<organism evidence="3 4">
    <name type="scientific">Gluconacetobacter johannae</name>
    <dbReference type="NCBI Taxonomy" id="112140"/>
    <lineage>
        <taxon>Bacteria</taxon>
        <taxon>Pseudomonadati</taxon>
        <taxon>Pseudomonadota</taxon>
        <taxon>Alphaproteobacteria</taxon>
        <taxon>Acetobacterales</taxon>
        <taxon>Acetobacteraceae</taxon>
        <taxon>Gluconacetobacter</taxon>
    </lineage>
</organism>
<accession>A0A7W4J7B7</accession>
<gene>
    <name evidence="3" type="ORF">HLH21_08355</name>
</gene>
<dbReference type="InterPro" id="IPR037185">
    <property type="entry name" value="EmrE-like"/>
</dbReference>
<sequence>MGTQTATVGLLAGLATGALWALTFIAPLVSGPYSAFDLTVCRYVTFGVVSLMLVAPEGFAALRRLSKADYQILVLLGFTGNVGYYLALSLAVPLAGPPVVALVIGCLPVLMSVLGHRTSGLPLRRLMPALMVILFGLALVNGVALLQARADGGGHGPLWGLLLAVGALVLWSWYGMRNAAELAARPGLSPVTWTALTGIGTMIALLPLLVVGWLAHWSAVPAIGLAHGAWLRPVSAGLVLGVLSSWVATWTWSIAARALPVSVAGQLIVFETIFALIYSATYARQLPSWSEVAGALMLVAGVGMALRVFAAAPDRGPTA</sequence>
<protein>
    <submittedName>
        <fullName evidence="3">DMT family transporter</fullName>
    </submittedName>
</protein>
<dbReference type="EMBL" id="JABEQH010000009">
    <property type="protein sequence ID" value="MBB2175941.1"/>
    <property type="molecule type" value="Genomic_DNA"/>
</dbReference>
<reference evidence="3 4" key="1">
    <citation type="submission" date="2020-04" db="EMBL/GenBank/DDBJ databases">
        <title>Description of novel Gluconacetobacter.</title>
        <authorList>
            <person name="Sombolestani A."/>
        </authorList>
    </citation>
    <scope>NUCLEOTIDE SEQUENCE [LARGE SCALE GENOMIC DNA]</scope>
    <source>
        <strain evidence="3 4">LMG 21312</strain>
    </source>
</reference>
<feature type="transmembrane region" description="Helical" evidence="1">
    <location>
        <begin position="292"/>
        <end position="310"/>
    </location>
</feature>
<evidence type="ECO:0000259" key="2">
    <source>
        <dbReference type="Pfam" id="PF00892"/>
    </source>
</evidence>
<feature type="transmembrane region" description="Helical" evidence="1">
    <location>
        <begin position="188"/>
        <end position="214"/>
    </location>
</feature>
<feature type="transmembrane region" description="Helical" evidence="1">
    <location>
        <begin position="234"/>
        <end position="252"/>
    </location>
</feature>
<dbReference type="SUPFAM" id="SSF103481">
    <property type="entry name" value="Multidrug resistance efflux transporter EmrE"/>
    <property type="match status" value="1"/>
</dbReference>
<dbReference type="Pfam" id="PF00892">
    <property type="entry name" value="EamA"/>
    <property type="match status" value="1"/>
</dbReference>
<dbReference type="InterPro" id="IPR000620">
    <property type="entry name" value="EamA_dom"/>
</dbReference>
<keyword evidence="1" id="KW-0812">Transmembrane</keyword>
<feature type="transmembrane region" description="Helical" evidence="1">
    <location>
        <begin position="68"/>
        <end position="88"/>
    </location>
</feature>
<evidence type="ECO:0000313" key="3">
    <source>
        <dbReference type="EMBL" id="MBB2175941.1"/>
    </source>
</evidence>
<feature type="transmembrane region" description="Helical" evidence="1">
    <location>
        <begin position="7"/>
        <end position="29"/>
    </location>
</feature>
<feature type="transmembrane region" description="Helical" evidence="1">
    <location>
        <begin position="158"/>
        <end position="176"/>
    </location>
</feature>
<dbReference type="RefSeq" id="WP_182943203.1">
    <property type="nucleotide sequence ID" value="NZ_JABEQH010000009.1"/>
</dbReference>